<organism evidence="2 3">
    <name type="scientific">Heyndrickxia coagulans 36D1</name>
    <dbReference type="NCBI Taxonomy" id="345219"/>
    <lineage>
        <taxon>Bacteria</taxon>
        <taxon>Bacillati</taxon>
        <taxon>Bacillota</taxon>
        <taxon>Bacilli</taxon>
        <taxon>Bacillales</taxon>
        <taxon>Bacillaceae</taxon>
        <taxon>Heyndrickxia</taxon>
    </lineage>
</organism>
<dbReference type="eggNOG" id="COG4951">
    <property type="taxonomic scope" value="Bacteria"/>
</dbReference>
<dbReference type="KEGG" id="bag:Bcoa_1917"/>
<dbReference type="CDD" id="cd18785">
    <property type="entry name" value="SF2_C"/>
    <property type="match status" value="1"/>
</dbReference>
<evidence type="ECO:0000313" key="3">
    <source>
        <dbReference type="Proteomes" id="UP000009283"/>
    </source>
</evidence>
<dbReference type="GO" id="GO:0000403">
    <property type="term" value="F:Y-form DNA binding"/>
    <property type="evidence" value="ECO:0007669"/>
    <property type="project" value="TreeGrafter"/>
</dbReference>
<dbReference type="OrthoDB" id="9802848at2"/>
<feature type="domain" description="Helicase ATP-binding" evidence="1">
    <location>
        <begin position="392"/>
        <end position="542"/>
    </location>
</feature>
<dbReference type="EMBL" id="CP003056">
    <property type="protein sequence ID" value="AEP01104.1"/>
    <property type="molecule type" value="Genomic_DNA"/>
</dbReference>
<dbReference type="eggNOG" id="COG1061">
    <property type="taxonomic scope" value="Bacteria"/>
</dbReference>
<dbReference type="InterPro" id="IPR050742">
    <property type="entry name" value="Helicase_Restrict-Modif_Enz"/>
</dbReference>
<dbReference type="GO" id="GO:0016787">
    <property type="term" value="F:hydrolase activity"/>
    <property type="evidence" value="ECO:0007669"/>
    <property type="project" value="InterPro"/>
</dbReference>
<dbReference type="GO" id="GO:0005524">
    <property type="term" value="F:ATP binding"/>
    <property type="evidence" value="ECO:0007669"/>
    <property type="project" value="InterPro"/>
</dbReference>
<dbReference type="Pfam" id="PF04851">
    <property type="entry name" value="ResIII"/>
    <property type="match status" value="1"/>
</dbReference>
<name>G2TLM0_HEYCO</name>
<evidence type="ECO:0000313" key="2">
    <source>
        <dbReference type="EMBL" id="AEP01104.1"/>
    </source>
</evidence>
<reference evidence="2 3" key="1">
    <citation type="journal article" date="2011" name="Stand. Genomic Sci.">
        <title>Complete Genome Sequence of a thermotolerant sporogenic lactic acid bacterium, Bacillus coagulans strain 36D1.</title>
        <authorList>
            <person name="Rhee M.S."/>
            <person name="Moritz B.E."/>
            <person name="Xie G."/>
            <person name="Glavina Del Rio T."/>
            <person name="Dalin E."/>
            <person name="Tice H."/>
            <person name="Bruce D."/>
            <person name="Goodwin L."/>
            <person name="Chertkov O."/>
            <person name="Brettin T."/>
            <person name="Han C."/>
            <person name="Detter C."/>
            <person name="Pitluck S."/>
            <person name="Land M.L."/>
            <person name="Patel M."/>
            <person name="Ou M."/>
            <person name="Harbrucker R."/>
            <person name="Ingram L.O."/>
            <person name="Shanmugam K.T."/>
        </authorList>
    </citation>
    <scope>NUCLEOTIDE SEQUENCE [LARGE SCALE GENOMIC DNA]</scope>
    <source>
        <strain evidence="2 3">36D1</strain>
    </source>
</reference>
<dbReference type="AlphaFoldDB" id="G2TLM0"/>
<dbReference type="SMART" id="SM00487">
    <property type="entry name" value="DEXDc"/>
    <property type="match status" value="1"/>
</dbReference>
<accession>G2TLM0</accession>
<evidence type="ECO:0000259" key="1">
    <source>
        <dbReference type="PROSITE" id="PS51192"/>
    </source>
</evidence>
<dbReference type="InterPro" id="IPR027417">
    <property type="entry name" value="P-loop_NTPase"/>
</dbReference>
<dbReference type="InterPro" id="IPR054347">
    <property type="entry name" value="TOTE_primase"/>
</dbReference>
<dbReference type="InterPro" id="IPR006935">
    <property type="entry name" value="Helicase/UvrB_N"/>
</dbReference>
<dbReference type="Pfam" id="PF22548">
    <property type="entry name" value="AEP-TOTE"/>
    <property type="match status" value="1"/>
</dbReference>
<protein>
    <submittedName>
        <fullName evidence="2">Type III restriction protein res subunit</fullName>
    </submittedName>
</protein>
<dbReference type="GO" id="GO:0036121">
    <property type="term" value="F:double-stranded DNA helicase activity"/>
    <property type="evidence" value="ECO:0007669"/>
    <property type="project" value="TreeGrafter"/>
</dbReference>
<dbReference type="PROSITE" id="PS51192">
    <property type="entry name" value="HELICASE_ATP_BIND_1"/>
    <property type="match status" value="1"/>
</dbReference>
<dbReference type="Proteomes" id="UP000009283">
    <property type="component" value="Chromosome"/>
</dbReference>
<dbReference type="Gene3D" id="3.40.50.300">
    <property type="entry name" value="P-loop containing nucleotide triphosphate hydrolases"/>
    <property type="match status" value="2"/>
</dbReference>
<dbReference type="GO" id="GO:0061749">
    <property type="term" value="F:forked DNA-dependent helicase activity"/>
    <property type="evidence" value="ECO:0007669"/>
    <property type="project" value="TreeGrafter"/>
</dbReference>
<sequence length="751" mass="85998">MDKSIKLLEKENIYLKQLLANMMHHGHSDIHPGKILTKFSPPHEKIFLYKSLFKGRNDTYAVRWESESGKSGYAPACQYESQRLKTDVTRSGCKHRKLLPLTDSVFYEHLSGKKTIGLYPVQKDQTCYFLAFDFDKKSWQEDVKAFINICSKLHIPANIERSRSGNGAHIWLFFSEKVPAVLARKLGKALLSLAHRKYPEKDFHSFDRMFPNQDMIAENAFGNLIALPLQLQAKKAGNSVFVDRNLIPYPDQWLYLSTVRKLSKNNILSILNTISSSIPEEMTVQFRNGIFLKKTELPEEILEKVKRLASFHNPEYYKAKANRKSTYGIQQIISCYDENDEFLILPRGCKEQLKTLLDEQQLKSMWIDETYPGETINVQFHGSLTPLQEEALQQIILFDDGVVSAPTGFGKTVLAAAMIAKRQTNTLIIVDKIQLQQQWINKLSIFLGLSPNEIGQYGGGQNKTTNIIDVATIQSLTSKGGVKSVITQYGQVIVDECHHISAFTFEKVLKNVRARYIFGLSATPVRKDGLHPIIFMQCGQIRFKISPKDQAKIKPFKQKFIVRKTDFTSQTEDIRKLYKELAEDKKRNDLIFQDVLQELEAGRSPIIITERVSHIEKLTKAFHGFVKNIVVLTGKMSRKEKQQQFQYLSAIPDDEERLIIATGKFIGEGFDDARLDTLFLAMPVSWKSTLQQYVGRLSRDHAGKEEIRVYDYVDIKVPLLKNMFAKRITGYKSLGFVSKDEKPKAEQLKLF</sequence>
<dbReference type="InterPro" id="IPR014001">
    <property type="entry name" value="Helicase_ATP-bd"/>
</dbReference>
<dbReference type="RefSeq" id="WP_014097184.1">
    <property type="nucleotide sequence ID" value="NC_016023.1"/>
</dbReference>
<dbReference type="PANTHER" id="PTHR47396:SF1">
    <property type="entry name" value="ATP-DEPENDENT HELICASE IRC3-RELATED"/>
    <property type="match status" value="1"/>
</dbReference>
<gene>
    <name evidence="2" type="ORF">Bcoa_1917</name>
</gene>
<dbReference type="HOGENOM" id="CLU_011771_1_0_9"/>
<proteinExistence type="predicted"/>
<dbReference type="SUPFAM" id="SSF52540">
    <property type="entry name" value="P-loop containing nucleoside triphosphate hydrolases"/>
    <property type="match status" value="2"/>
</dbReference>
<dbReference type="CDD" id="cd17926">
    <property type="entry name" value="DEXHc_RE"/>
    <property type="match status" value="1"/>
</dbReference>
<dbReference type="PANTHER" id="PTHR47396">
    <property type="entry name" value="TYPE I RESTRICTION ENZYME ECOKI R PROTEIN"/>
    <property type="match status" value="1"/>
</dbReference>